<proteinExistence type="predicted"/>
<keyword evidence="3" id="KW-0677">Repeat</keyword>
<evidence type="ECO:0000256" key="6">
    <source>
        <dbReference type="ARBA" id="ARBA00023136"/>
    </source>
</evidence>
<feature type="transmembrane region" description="Helical" evidence="9">
    <location>
        <begin position="302"/>
        <end position="324"/>
    </location>
</feature>
<dbReference type="PANTHER" id="PTHR24186">
    <property type="entry name" value="PROTEIN PHOSPHATASE 1 REGULATORY SUBUNIT"/>
    <property type="match status" value="1"/>
</dbReference>
<keyword evidence="5 7" id="KW-0040">ANK repeat</keyword>
<reference evidence="11 12" key="1">
    <citation type="journal article" date="2023" name="G3 (Bethesda)">
        <title>A haplotype-resolved chromosome-scale genome for Quercus rubra L. provides insights into the genetics of adaptive traits for red oak species.</title>
        <authorList>
            <person name="Kapoor B."/>
            <person name="Jenkins J."/>
            <person name="Schmutz J."/>
            <person name="Zhebentyayeva T."/>
            <person name="Kuelheim C."/>
            <person name="Coggeshall M."/>
            <person name="Heim C."/>
            <person name="Lasky J.R."/>
            <person name="Leites L."/>
            <person name="Islam-Faridi N."/>
            <person name="Romero-Severson J."/>
            <person name="DeLeo V.L."/>
            <person name="Lucas S.M."/>
            <person name="Lazic D."/>
            <person name="Gailing O."/>
            <person name="Carlson J."/>
            <person name="Staton M."/>
        </authorList>
    </citation>
    <scope>NUCLEOTIDE SEQUENCE [LARGE SCALE GENOMIC DNA]</scope>
    <source>
        <strain evidence="11">Pseudo-F2</strain>
    </source>
</reference>
<feature type="transmembrane region" description="Helical" evidence="9">
    <location>
        <begin position="344"/>
        <end position="365"/>
    </location>
</feature>
<dbReference type="SMART" id="SM00248">
    <property type="entry name" value="ANK"/>
    <property type="match status" value="4"/>
</dbReference>
<dbReference type="Pfam" id="PF13962">
    <property type="entry name" value="PGG"/>
    <property type="match status" value="1"/>
</dbReference>
<evidence type="ECO:0000256" key="1">
    <source>
        <dbReference type="ARBA" id="ARBA00004141"/>
    </source>
</evidence>
<feature type="repeat" description="ANK" evidence="7">
    <location>
        <begin position="139"/>
        <end position="171"/>
    </location>
</feature>
<keyword evidence="6 9" id="KW-0472">Membrane</keyword>
<gene>
    <name evidence="11" type="ORF">RGQ29_010352</name>
</gene>
<dbReference type="PROSITE" id="PS50088">
    <property type="entry name" value="ANK_REPEAT"/>
    <property type="match status" value="3"/>
</dbReference>
<dbReference type="AlphaFoldDB" id="A0AAN7G2X9"/>
<dbReference type="Gene3D" id="1.25.40.20">
    <property type="entry name" value="Ankyrin repeat-containing domain"/>
    <property type="match status" value="1"/>
</dbReference>
<keyword evidence="2 9" id="KW-0812">Transmembrane</keyword>
<dbReference type="GO" id="GO:0005886">
    <property type="term" value="C:plasma membrane"/>
    <property type="evidence" value="ECO:0007669"/>
    <property type="project" value="TreeGrafter"/>
</dbReference>
<dbReference type="SUPFAM" id="SSF48403">
    <property type="entry name" value="Ankyrin repeat"/>
    <property type="match status" value="1"/>
</dbReference>
<feature type="transmembrane region" description="Helical" evidence="9">
    <location>
        <begin position="474"/>
        <end position="492"/>
    </location>
</feature>
<feature type="domain" description="PGG" evidence="10">
    <location>
        <begin position="297"/>
        <end position="403"/>
    </location>
</feature>
<dbReference type="PANTHER" id="PTHR24186:SF50">
    <property type="entry name" value="ANKYRIN REPEAT-CONTAINING PROTEIN ITN1-LIKE ISOFORM X1"/>
    <property type="match status" value="1"/>
</dbReference>
<dbReference type="InterPro" id="IPR036770">
    <property type="entry name" value="Ankyrin_rpt-contain_sf"/>
</dbReference>
<evidence type="ECO:0000256" key="5">
    <source>
        <dbReference type="ARBA" id="ARBA00023043"/>
    </source>
</evidence>
<organism evidence="11 12">
    <name type="scientific">Quercus rubra</name>
    <name type="common">Northern red oak</name>
    <name type="synonym">Quercus borealis</name>
    <dbReference type="NCBI Taxonomy" id="3512"/>
    <lineage>
        <taxon>Eukaryota</taxon>
        <taxon>Viridiplantae</taxon>
        <taxon>Streptophyta</taxon>
        <taxon>Embryophyta</taxon>
        <taxon>Tracheophyta</taxon>
        <taxon>Spermatophyta</taxon>
        <taxon>Magnoliopsida</taxon>
        <taxon>eudicotyledons</taxon>
        <taxon>Gunneridae</taxon>
        <taxon>Pentapetalae</taxon>
        <taxon>rosids</taxon>
        <taxon>fabids</taxon>
        <taxon>Fagales</taxon>
        <taxon>Fagaceae</taxon>
        <taxon>Quercus</taxon>
    </lineage>
</organism>
<comment type="caution">
    <text evidence="11">The sequence shown here is derived from an EMBL/GenBank/DDBJ whole genome shotgun (WGS) entry which is preliminary data.</text>
</comment>
<dbReference type="Proteomes" id="UP001324115">
    <property type="component" value="Unassembled WGS sequence"/>
</dbReference>
<evidence type="ECO:0000313" key="11">
    <source>
        <dbReference type="EMBL" id="KAK4600665.1"/>
    </source>
</evidence>
<feature type="repeat" description="ANK" evidence="7">
    <location>
        <begin position="71"/>
        <end position="103"/>
    </location>
</feature>
<dbReference type="EMBL" id="JAXUIC010000002">
    <property type="protein sequence ID" value="KAK4600665.1"/>
    <property type="molecule type" value="Genomic_DNA"/>
</dbReference>
<evidence type="ECO:0000256" key="9">
    <source>
        <dbReference type="SAM" id="Phobius"/>
    </source>
</evidence>
<dbReference type="Pfam" id="PF12796">
    <property type="entry name" value="Ank_2"/>
    <property type="match status" value="2"/>
</dbReference>
<comment type="subcellular location">
    <subcellularLocation>
        <location evidence="1">Membrane</location>
        <topology evidence="1">Multi-pass membrane protein</topology>
    </subcellularLocation>
</comment>
<sequence>MRAGFSGSEYRWTWRPSRRRVYQEDDLNEPWWLRDAVESRSSRQACVTSDGDFVGKLLEACPSAIVEADDFGWSPLHYAAHFGNAKFVNLFLKKNVSLVYIKEKAGMSALHISAKEGHVDVTRTLITECPDSCELLDNKDRTALHLAAESGNSKLVKVFLQTLATEDLINQQDKEGNTPFHLAAMEGRYALLMMLAKDRRIDWMAMNKAGMSTVDIIQSDKRLKSGKKEKFMSKLNRDDIRLSLERIVDRHTMQVQTLGTEGHGQLIQETQRNKPAEQNKVKDTALIATKKRLRRQEAIRKMVDLNFVVATIIASVTYAAVIQVPGGYDNNGEANLRENKDFKIFMFFNACAFVFSLLSMLFHFCIGHVSLSSSIGLIYASLCFTFTQFSLLGITGAFFLSIRAVLTKSSASKSGSGGPPVPGPPPPPGSRGPLVPSSPSPAQAPRLPPTAQAPSSPLPNANLKHSLFSVFTEYWWIGLLFVFLIFAAVFIIRKNKKLVVSILKES</sequence>
<dbReference type="InterPro" id="IPR026961">
    <property type="entry name" value="PGG_dom"/>
</dbReference>
<evidence type="ECO:0000256" key="3">
    <source>
        <dbReference type="ARBA" id="ARBA00022737"/>
    </source>
</evidence>
<name>A0AAN7G2X9_QUERU</name>
<evidence type="ECO:0000256" key="4">
    <source>
        <dbReference type="ARBA" id="ARBA00022989"/>
    </source>
</evidence>
<evidence type="ECO:0000313" key="12">
    <source>
        <dbReference type="Proteomes" id="UP001324115"/>
    </source>
</evidence>
<feature type="transmembrane region" description="Helical" evidence="9">
    <location>
        <begin position="377"/>
        <end position="402"/>
    </location>
</feature>
<keyword evidence="12" id="KW-1185">Reference proteome</keyword>
<feature type="compositionally biased region" description="Pro residues" evidence="8">
    <location>
        <begin position="419"/>
        <end position="430"/>
    </location>
</feature>
<evidence type="ECO:0000259" key="10">
    <source>
        <dbReference type="Pfam" id="PF13962"/>
    </source>
</evidence>
<dbReference type="InterPro" id="IPR002110">
    <property type="entry name" value="Ankyrin_rpt"/>
</dbReference>
<evidence type="ECO:0000256" key="2">
    <source>
        <dbReference type="ARBA" id="ARBA00022692"/>
    </source>
</evidence>
<feature type="repeat" description="ANK" evidence="7">
    <location>
        <begin position="105"/>
        <end position="126"/>
    </location>
</feature>
<keyword evidence="4 9" id="KW-1133">Transmembrane helix</keyword>
<feature type="region of interest" description="Disordered" evidence="8">
    <location>
        <begin position="410"/>
        <end position="456"/>
    </location>
</feature>
<accession>A0AAN7G2X9</accession>
<feature type="compositionally biased region" description="Low complexity" evidence="8">
    <location>
        <begin position="431"/>
        <end position="441"/>
    </location>
</feature>
<evidence type="ECO:0000256" key="7">
    <source>
        <dbReference type="PROSITE-ProRule" id="PRU00023"/>
    </source>
</evidence>
<dbReference type="PROSITE" id="PS50297">
    <property type="entry name" value="ANK_REP_REGION"/>
    <property type="match status" value="3"/>
</dbReference>
<evidence type="ECO:0000256" key="8">
    <source>
        <dbReference type="SAM" id="MobiDB-lite"/>
    </source>
</evidence>
<protein>
    <recommendedName>
        <fullName evidence="10">PGG domain-containing protein</fullName>
    </recommendedName>
</protein>